<dbReference type="PANTHER" id="PTHR46033:SF8">
    <property type="entry name" value="PROTEIN MAINTENANCE OF MERISTEMS-LIKE"/>
    <property type="match status" value="1"/>
</dbReference>
<evidence type="ECO:0000313" key="3">
    <source>
        <dbReference type="Proteomes" id="UP000541444"/>
    </source>
</evidence>
<dbReference type="InterPro" id="IPR019557">
    <property type="entry name" value="AminoTfrase-like_pln_mobile"/>
</dbReference>
<dbReference type="Proteomes" id="UP000541444">
    <property type="component" value="Unassembled WGS sequence"/>
</dbReference>
<reference evidence="2 3" key="1">
    <citation type="journal article" date="2020" name="IScience">
        <title>Genome Sequencing of the Endangered Kingdonia uniflora (Circaeasteraceae, Ranunculales) Reveals Potential Mechanisms of Evolutionary Specialization.</title>
        <authorList>
            <person name="Sun Y."/>
            <person name="Deng T."/>
            <person name="Zhang A."/>
            <person name="Moore M.J."/>
            <person name="Landis J.B."/>
            <person name="Lin N."/>
            <person name="Zhang H."/>
            <person name="Zhang X."/>
            <person name="Huang J."/>
            <person name="Zhang X."/>
            <person name="Sun H."/>
            <person name="Wang H."/>
        </authorList>
    </citation>
    <scope>NUCLEOTIDE SEQUENCE [LARGE SCALE GENOMIC DNA]</scope>
    <source>
        <strain evidence="2">TB1705</strain>
        <tissue evidence="2">Leaf</tissue>
    </source>
</reference>
<protein>
    <recommendedName>
        <fullName evidence="1">Aminotransferase-like plant mobile domain-containing protein</fullName>
    </recommendedName>
</protein>
<evidence type="ECO:0000313" key="2">
    <source>
        <dbReference type="EMBL" id="KAF6136765.1"/>
    </source>
</evidence>
<keyword evidence="3" id="KW-1185">Reference proteome</keyword>
<sequence length="222" mass="25523">MDIRLGNSDNLLIQALTERWWPTTYTFLFPCAEIGITPLDFTILISLLISRYPTQVSYDDAWSVLSNARQLFPNINSSHIKSRNVSISHLRTYLTIEVDQGDDITIALTFILFMMGHLWFQTANDTIPFGYLAAVADLDEVAQYDWGSTILAYLYHGLDTAVTTGGAITGFSQLLEYWFYEYCGVGHPIIKEDVMFSAYPRLRAWEMGIREKEMIRQQIYLF</sequence>
<dbReference type="AlphaFoldDB" id="A0A7J7L2C4"/>
<dbReference type="EMBL" id="JACGCM010002681">
    <property type="protein sequence ID" value="KAF6136765.1"/>
    <property type="molecule type" value="Genomic_DNA"/>
</dbReference>
<organism evidence="2 3">
    <name type="scientific">Kingdonia uniflora</name>
    <dbReference type="NCBI Taxonomy" id="39325"/>
    <lineage>
        <taxon>Eukaryota</taxon>
        <taxon>Viridiplantae</taxon>
        <taxon>Streptophyta</taxon>
        <taxon>Embryophyta</taxon>
        <taxon>Tracheophyta</taxon>
        <taxon>Spermatophyta</taxon>
        <taxon>Magnoliopsida</taxon>
        <taxon>Ranunculales</taxon>
        <taxon>Circaeasteraceae</taxon>
        <taxon>Kingdonia</taxon>
    </lineage>
</organism>
<dbReference type="GO" id="GO:0010073">
    <property type="term" value="P:meristem maintenance"/>
    <property type="evidence" value="ECO:0007669"/>
    <property type="project" value="InterPro"/>
</dbReference>
<dbReference type="Pfam" id="PF10536">
    <property type="entry name" value="PMD"/>
    <property type="match status" value="1"/>
</dbReference>
<accession>A0A7J7L2C4</accession>
<proteinExistence type="predicted"/>
<comment type="caution">
    <text evidence="2">The sequence shown here is derived from an EMBL/GenBank/DDBJ whole genome shotgun (WGS) entry which is preliminary data.</text>
</comment>
<dbReference type="PANTHER" id="PTHR46033">
    <property type="entry name" value="PROTEIN MAIN-LIKE 2"/>
    <property type="match status" value="1"/>
</dbReference>
<evidence type="ECO:0000259" key="1">
    <source>
        <dbReference type="Pfam" id="PF10536"/>
    </source>
</evidence>
<name>A0A7J7L2C4_9MAGN</name>
<dbReference type="OrthoDB" id="912783at2759"/>
<gene>
    <name evidence="2" type="ORF">GIB67_020087</name>
</gene>
<dbReference type="InterPro" id="IPR044824">
    <property type="entry name" value="MAIN-like"/>
</dbReference>
<feature type="domain" description="Aminotransferase-like plant mobile" evidence="1">
    <location>
        <begin position="8"/>
        <end position="208"/>
    </location>
</feature>